<organism evidence="1 2">
    <name type="scientific">Cylicocyclus nassatus</name>
    <name type="common">Nematode worm</name>
    <dbReference type="NCBI Taxonomy" id="53992"/>
    <lineage>
        <taxon>Eukaryota</taxon>
        <taxon>Metazoa</taxon>
        <taxon>Ecdysozoa</taxon>
        <taxon>Nematoda</taxon>
        <taxon>Chromadorea</taxon>
        <taxon>Rhabditida</taxon>
        <taxon>Rhabditina</taxon>
        <taxon>Rhabditomorpha</taxon>
        <taxon>Strongyloidea</taxon>
        <taxon>Strongylidae</taxon>
        <taxon>Cylicocyclus</taxon>
    </lineage>
</organism>
<accession>A0AA36DQ52</accession>
<proteinExistence type="predicted"/>
<gene>
    <name evidence="1" type="ORF">CYNAS_LOCUS2040</name>
</gene>
<dbReference type="AlphaFoldDB" id="A0AA36DQ52"/>
<evidence type="ECO:0000313" key="2">
    <source>
        <dbReference type="Proteomes" id="UP001176961"/>
    </source>
</evidence>
<dbReference type="Proteomes" id="UP001176961">
    <property type="component" value="Unassembled WGS sequence"/>
</dbReference>
<protein>
    <submittedName>
        <fullName evidence="1">Uncharacterized protein</fullName>
    </submittedName>
</protein>
<name>A0AA36DQ52_CYLNA</name>
<evidence type="ECO:0000313" key="1">
    <source>
        <dbReference type="EMBL" id="CAJ0590057.1"/>
    </source>
</evidence>
<comment type="caution">
    <text evidence="1">The sequence shown here is derived from an EMBL/GenBank/DDBJ whole genome shotgun (WGS) entry which is preliminary data.</text>
</comment>
<dbReference type="EMBL" id="CATQJL010000001">
    <property type="protein sequence ID" value="CAJ0590057.1"/>
    <property type="molecule type" value="Genomic_DNA"/>
</dbReference>
<keyword evidence="2" id="KW-1185">Reference proteome</keyword>
<sequence>MVDVPSERGRCREEFFNKLSEARVVWSGHARIAIWRALTDIPPTILTRKEPRSFHQRKSVSLSKTEGSTITKELVTEKTNALKMKEENEET</sequence>
<reference evidence="1" key="1">
    <citation type="submission" date="2023-07" db="EMBL/GenBank/DDBJ databases">
        <authorList>
            <consortium name="CYATHOMIX"/>
        </authorList>
    </citation>
    <scope>NUCLEOTIDE SEQUENCE</scope>
    <source>
        <strain evidence="1">N/A</strain>
    </source>
</reference>